<accession>X1VFS9</accession>
<reference evidence="1" key="1">
    <citation type="journal article" date="2014" name="Front. Microbiol.">
        <title>High frequency of phylogenetically diverse reductive dehalogenase-homologous genes in deep subseafloor sedimentary metagenomes.</title>
        <authorList>
            <person name="Kawai M."/>
            <person name="Futagami T."/>
            <person name="Toyoda A."/>
            <person name="Takaki Y."/>
            <person name="Nishi S."/>
            <person name="Hori S."/>
            <person name="Arai W."/>
            <person name="Tsubouchi T."/>
            <person name="Morono Y."/>
            <person name="Uchiyama I."/>
            <person name="Ito T."/>
            <person name="Fujiyama A."/>
            <person name="Inagaki F."/>
            <person name="Takami H."/>
        </authorList>
    </citation>
    <scope>NUCLEOTIDE SEQUENCE</scope>
    <source>
        <strain evidence="1">Expedition CK06-06</strain>
    </source>
</reference>
<sequence>SSRKIYYYRAWQTYKVGDELVRIYGEWVQFTSINPMCTGFTNFDAKRMMKKYYSYHGLIMACNIQPNPGPLVCIPEFVDTCPWELWKDVTFESAGNVYFKYVQGDFSPSSDIDPCAKKFTDGMARYYYCEVTLYYRHGPGLMGIFYNNGLECKSSFWTYRNTVFHKAWFNRLWQGSNVVVWVNPSRLPTNVKIWRTICGEFNGNWPVPPV</sequence>
<gene>
    <name evidence="1" type="ORF">S12H4_51354</name>
</gene>
<dbReference type="EMBL" id="BARW01032445">
    <property type="protein sequence ID" value="GAJ13326.1"/>
    <property type="molecule type" value="Genomic_DNA"/>
</dbReference>
<comment type="caution">
    <text evidence="1">The sequence shown here is derived from an EMBL/GenBank/DDBJ whole genome shotgun (WGS) entry which is preliminary data.</text>
</comment>
<feature type="non-terminal residue" evidence="1">
    <location>
        <position position="1"/>
    </location>
</feature>
<evidence type="ECO:0000313" key="1">
    <source>
        <dbReference type="EMBL" id="GAJ13326.1"/>
    </source>
</evidence>
<proteinExistence type="predicted"/>
<protein>
    <submittedName>
        <fullName evidence="1">Uncharacterized protein</fullName>
    </submittedName>
</protein>
<dbReference type="AlphaFoldDB" id="X1VFS9"/>
<name>X1VFS9_9ZZZZ</name>
<organism evidence="1">
    <name type="scientific">marine sediment metagenome</name>
    <dbReference type="NCBI Taxonomy" id="412755"/>
    <lineage>
        <taxon>unclassified sequences</taxon>
        <taxon>metagenomes</taxon>
        <taxon>ecological metagenomes</taxon>
    </lineage>
</organism>